<evidence type="ECO:0000313" key="2">
    <source>
        <dbReference type="EMBL" id="CUV11234.1"/>
    </source>
</evidence>
<organism evidence="2">
    <name type="scientific">Ralstonia solanacearum</name>
    <name type="common">Pseudomonas solanacearum</name>
    <dbReference type="NCBI Taxonomy" id="305"/>
    <lineage>
        <taxon>Bacteria</taxon>
        <taxon>Pseudomonadati</taxon>
        <taxon>Pseudomonadota</taxon>
        <taxon>Betaproteobacteria</taxon>
        <taxon>Burkholderiales</taxon>
        <taxon>Burkholderiaceae</taxon>
        <taxon>Ralstonia</taxon>
        <taxon>Ralstonia solanacearum species complex</taxon>
    </lineage>
</organism>
<dbReference type="EMBL" id="LN899819">
    <property type="protein sequence ID" value="CUV11234.1"/>
    <property type="molecule type" value="Genomic_DNA"/>
</dbReference>
<reference evidence="2" key="1">
    <citation type="submission" date="2015-10" db="EMBL/GenBank/DDBJ databases">
        <authorList>
            <person name="Gilbert D.G."/>
        </authorList>
    </citation>
    <scope>NUCLEOTIDE SEQUENCE</scope>
    <source>
        <strain evidence="2">Phyl III-seqv23</strain>
    </source>
</reference>
<feature type="compositionally biased region" description="Basic and acidic residues" evidence="1">
    <location>
        <begin position="8"/>
        <end position="21"/>
    </location>
</feature>
<dbReference type="AlphaFoldDB" id="A0A0S4TMC1"/>
<proteinExistence type="predicted"/>
<feature type="region of interest" description="Disordered" evidence="1">
    <location>
        <begin position="1"/>
        <end position="21"/>
    </location>
</feature>
<protein>
    <submittedName>
        <fullName evidence="2">Uncharacterized protein</fullName>
    </submittedName>
</protein>
<name>A0A0S4TMC1_RALSL</name>
<accession>A0A0S4TMC1</accession>
<evidence type="ECO:0000256" key="1">
    <source>
        <dbReference type="SAM" id="MobiDB-lite"/>
    </source>
</evidence>
<gene>
    <name evidence="2" type="ORF">RUN39_v1_70102</name>
</gene>
<sequence length="81" mass="9577">MESFCDPEGERDPKEQADQDDKGFMQFVWIALIQRDPIYQEGARSPQKKTNKPIYDVVWHGFEWVEECLLSSRVAQCKRLK</sequence>